<evidence type="ECO:0000256" key="2">
    <source>
        <dbReference type="ARBA" id="ARBA00001946"/>
    </source>
</evidence>
<gene>
    <name evidence="9" type="ORF">DFH01_05245</name>
</gene>
<feature type="domain" description="Nudix hydrolase" evidence="8">
    <location>
        <begin position="22"/>
        <end position="152"/>
    </location>
</feature>
<keyword evidence="10" id="KW-1185">Reference proteome</keyword>
<comment type="caution">
    <text evidence="9">The sequence shown here is derived from an EMBL/GenBank/DDBJ whole genome shotgun (WGS) entry which is preliminary data.</text>
</comment>
<protein>
    <recommendedName>
        <fullName evidence="4">GDP-mannose pyrophosphatase</fullName>
    </recommendedName>
    <alternativeName>
        <fullName evidence="6">GDP-mannose hydrolase</fullName>
    </alternativeName>
    <alternativeName>
        <fullName evidence="7">GDPMK</fullName>
    </alternativeName>
</protein>
<organism evidence="9 10">
    <name type="scientific">Falsiroseomonas bella</name>
    <dbReference type="NCBI Taxonomy" id="2184016"/>
    <lineage>
        <taxon>Bacteria</taxon>
        <taxon>Pseudomonadati</taxon>
        <taxon>Pseudomonadota</taxon>
        <taxon>Alphaproteobacteria</taxon>
        <taxon>Acetobacterales</taxon>
        <taxon>Roseomonadaceae</taxon>
        <taxon>Falsiroseomonas</taxon>
    </lineage>
</organism>
<evidence type="ECO:0000256" key="4">
    <source>
        <dbReference type="ARBA" id="ARBA00016377"/>
    </source>
</evidence>
<dbReference type="InterPro" id="IPR015797">
    <property type="entry name" value="NUDIX_hydrolase-like_dom_sf"/>
</dbReference>
<keyword evidence="5" id="KW-0378">Hydrolase</keyword>
<dbReference type="Pfam" id="PF00293">
    <property type="entry name" value="NUDIX"/>
    <property type="match status" value="1"/>
</dbReference>
<dbReference type="PROSITE" id="PS51462">
    <property type="entry name" value="NUDIX"/>
    <property type="match status" value="1"/>
</dbReference>
<evidence type="ECO:0000256" key="7">
    <source>
        <dbReference type="ARBA" id="ARBA00032272"/>
    </source>
</evidence>
<evidence type="ECO:0000256" key="5">
    <source>
        <dbReference type="ARBA" id="ARBA00022801"/>
    </source>
</evidence>
<dbReference type="AlphaFoldDB" id="A0A317FPB6"/>
<dbReference type="GO" id="GO:0006753">
    <property type="term" value="P:nucleoside phosphate metabolic process"/>
    <property type="evidence" value="ECO:0007669"/>
    <property type="project" value="TreeGrafter"/>
</dbReference>
<dbReference type="Proteomes" id="UP000245765">
    <property type="component" value="Unassembled WGS sequence"/>
</dbReference>
<comment type="similarity">
    <text evidence="3">Belongs to the Nudix hydrolase family. NudK subfamily.</text>
</comment>
<evidence type="ECO:0000256" key="3">
    <source>
        <dbReference type="ARBA" id="ARBA00007275"/>
    </source>
</evidence>
<proteinExistence type="inferred from homology"/>
<dbReference type="PANTHER" id="PTHR11839">
    <property type="entry name" value="UDP/ADP-SUGAR PYROPHOSPHATASE"/>
    <property type="match status" value="1"/>
</dbReference>
<evidence type="ECO:0000259" key="8">
    <source>
        <dbReference type="PROSITE" id="PS51462"/>
    </source>
</evidence>
<accession>A0A317FPB6</accession>
<dbReference type="CDD" id="cd24161">
    <property type="entry name" value="NUDIX_ADPRase_Ndx2"/>
    <property type="match status" value="1"/>
</dbReference>
<comment type="cofactor">
    <cofactor evidence="2">
        <name>Mg(2+)</name>
        <dbReference type="ChEBI" id="CHEBI:18420"/>
    </cofactor>
</comment>
<sequence>MRVREDAIRRRDGSAGIYGVIEKDDFVVVVPVHADGSVTLVQQFRYPVGARFWEFCQGMWGGPDDDPVLAAAHELAEETGLTAETLTPAGHLFEGYGTMRQGFRVFVATGLTQGEARPEIEEQDMVSRRFPRAELERMLREGEIQDSVTVAAWGLLLVKGLV</sequence>
<reference evidence="10" key="1">
    <citation type="submission" date="2018-05" db="EMBL/GenBank/DDBJ databases">
        <authorList>
            <person name="Du Z."/>
            <person name="Wang X."/>
        </authorList>
    </citation>
    <scope>NUCLEOTIDE SEQUENCE [LARGE SCALE GENOMIC DNA]</scope>
    <source>
        <strain evidence="10">CQN31</strain>
    </source>
</reference>
<dbReference type="OrthoDB" id="177518at2"/>
<evidence type="ECO:0000313" key="10">
    <source>
        <dbReference type="Proteomes" id="UP000245765"/>
    </source>
</evidence>
<dbReference type="SUPFAM" id="SSF55811">
    <property type="entry name" value="Nudix"/>
    <property type="match status" value="1"/>
</dbReference>
<comment type="catalytic activity">
    <reaction evidence="1">
        <text>GDP-alpha-D-mannose + H2O = alpha-D-mannose 1-phosphate + GMP + 2 H(+)</text>
        <dbReference type="Rhea" id="RHEA:27978"/>
        <dbReference type="ChEBI" id="CHEBI:15377"/>
        <dbReference type="ChEBI" id="CHEBI:15378"/>
        <dbReference type="ChEBI" id="CHEBI:57527"/>
        <dbReference type="ChEBI" id="CHEBI:58115"/>
        <dbReference type="ChEBI" id="CHEBI:58409"/>
    </reaction>
</comment>
<dbReference type="InterPro" id="IPR000086">
    <property type="entry name" value="NUDIX_hydrolase_dom"/>
</dbReference>
<dbReference type="Gene3D" id="3.90.79.10">
    <property type="entry name" value="Nucleoside Triphosphate Pyrophosphohydrolase"/>
    <property type="match status" value="1"/>
</dbReference>
<dbReference type="GO" id="GO:0016787">
    <property type="term" value="F:hydrolase activity"/>
    <property type="evidence" value="ECO:0007669"/>
    <property type="project" value="UniProtKB-KW"/>
</dbReference>
<dbReference type="PANTHER" id="PTHR11839:SF18">
    <property type="entry name" value="NUDIX HYDROLASE DOMAIN-CONTAINING PROTEIN"/>
    <property type="match status" value="1"/>
</dbReference>
<dbReference type="EMBL" id="QGNA01000001">
    <property type="protein sequence ID" value="PWS39318.1"/>
    <property type="molecule type" value="Genomic_DNA"/>
</dbReference>
<dbReference type="GO" id="GO:0005829">
    <property type="term" value="C:cytosol"/>
    <property type="evidence" value="ECO:0007669"/>
    <property type="project" value="TreeGrafter"/>
</dbReference>
<dbReference type="GO" id="GO:0019693">
    <property type="term" value="P:ribose phosphate metabolic process"/>
    <property type="evidence" value="ECO:0007669"/>
    <property type="project" value="TreeGrafter"/>
</dbReference>
<evidence type="ECO:0000256" key="6">
    <source>
        <dbReference type="ARBA" id="ARBA00032162"/>
    </source>
</evidence>
<name>A0A317FPB6_9PROT</name>
<evidence type="ECO:0000256" key="1">
    <source>
        <dbReference type="ARBA" id="ARBA00000847"/>
    </source>
</evidence>
<evidence type="ECO:0000313" key="9">
    <source>
        <dbReference type="EMBL" id="PWS39318.1"/>
    </source>
</evidence>